<name>A0A656Z6J8_BRUAN</name>
<proteinExistence type="predicted"/>
<comment type="caution">
    <text evidence="1">The sequence shown here is derived from an EMBL/GenBank/DDBJ whole genome shotgun (WGS) entry which is preliminary data.</text>
</comment>
<reference evidence="1" key="1">
    <citation type="submission" date="2016-02" db="EMBL/GenBank/DDBJ databases">
        <title>Genomic sequences of Ochrobactrum anthropi.</title>
        <authorList>
            <person name="Chudasama K.S."/>
            <person name="Thaker V.S."/>
        </authorList>
    </citation>
    <scope>NUCLEOTIDE SEQUENCE [LARGE SCALE GENOMIC DNA]</scope>
    <source>
        <strain evidence="1">SUBG007</strain>
    </source>
</reference>
<dbReference type="EMBL" id="LUAY01000449">
    <property type="protein sequence ID" value="KYB46240.1"/>
    <property type="molecule type" value="Genomic_DNA"/>
</dbReference>
<sequence length="64" mass="6921">MYGSEIERDESLTTTVSSSGVSMPVMVLRLLLRELLDSGAATRSMENLTSFEVSGAPEWNLTPG</sequence>
<protein>
    <submittedName>
        <fullName evidence="1">Uncharacterized protein</fullName>
    </submittedName>
</protein>
<organism evidence="1">
    <name type="scientific">Brucella anthropi</name>
    <name type="common">Ochrobactrum anthropi</name>
    <dbReference type="NCBI Taxonomy" id="529"/>
    <lineage>
        <taxon>Bacteria</taxon>
        <taxon>Pseudomonadati</taxon>
        <taxon>Pseudomonadota</taxon>
        <taxon>Alphaproteobacteria</taxon>
        <taxon>Hyphomicrobiales</taxon>
        <taxon>Brucellaceae</taxon>
        <taxon>Brucella/Ochrobactrum group</taxon>
        <taxon>Brucella</taxon>
    </lineage>
</organism>
<evidence type="ECO:0000313" key="1">
    <source>
        <dbReference type="EMBL" id="KYB46240.1"/>
    </source>
</evidence>
<gene>
    <name evidence="1" type="ORF">AB664_23445</name>
</gene>
<accession>A0A656Z6J8</accession>
<dbReference type="AlphaFoldDB" id="A0A656Z6J8"/>